<dbReference type="AlphaFoldDB" id="A0A239YIK0"/>
<dbReference type="InterPro" id="IPR013786">
    <property type="entry name" value="AcylCoA_DH/ox_N"/>
</dbReference>
<dbReference type="Gene3D" id="1.20.140.10">
    <property type="entry name" value="Butyryl-CoA Dehydrogenase, subunit A, domain 3"/>
    <property type="match status" value="1"/>
</dbReference>
<dbReference type="InterPro" id="IPR013107">
    <property type="entry name" value="Acyl-CoA_DH_C"/>
</dbReference>
<dbReference type="PANTHER" id="PTHR43884">
    <property type="entry name" value="ACYL-COA DEHYDROGENASE"/>
    <property type="match status" value="1"/>
</dbReference>
<feature type="domain" description="Acyl-CoA dehydrogenase/oxidase N-terminal" evidence="4">
    <location>
        <begin position="26"/>
        <end position="98"/>
    </location>
</feature>
<evidence type="ECO:0000259" key="3">
    <source>
        <dbReference type="Pfam" id="PF02770"/>
    </source>
</evidence>
<dbReference type="Proteomes" id="UP000242084">
    <property type="component" value="Chromosome 1"/>
</dbReference>
<dbReference type="EC" id="1.14.14.12" evidence="6"/>
<feature type="domain" description="Acyl-CoA dehydrogenase C-terminal" evidence="5">
    <location>
        <begin position="244"/>
        <end position="363"/>
    </location>
</feature>
<dbReference type="GO" id="GO:0003995">
    <property type="term" value="F:acyl-CoA dehydrogenase activity"/>
    <property type="evidence" value="ECO:0007669"/>
    <property type="project" value="TreeGrafter"/>
</dbReference>
<dbReference type="KEGG" id="sste:SAMEA4384403_0477"/>
<dbReference type="InterPro" id="IPR046373">
    <property type="entry name" value="Acyl-CoA_Oxase/DH_mid-dom_sf"/>
</dbReference>
<sequence length="386" mass="43256">MSRDLFVKTEFQKYWVDKLESHKDLLQKHTEENDINSQFPYENINWLIQEGYTKMVLPKSFGGDGATAEDIIIFQETLGKIDSATALAIGWHMGVVGQVYEDKLWNQSLLDEFAKEILNGAVVNRAVSEADTGSPTRGARPSTNAKRCGESYKINGVKTFTSMSKRLTHFLVGAYIPEQEAMGFFLVPKEAVGLSIADNWNMVGMRATESHDLVLDDVIVHEKYLVEISKGPRGSKPNLWMLHIPAVYLGIAQAARDYAIDFANEYSPGSIEGVIADIPAVEHNIGNMELELTSARHYLYSVADLYMNPPITEERIDIEIGVAKSIVVNHAIKIIDIAMRIVGAKSLEMERPLQRYYRDVRAGLHNPPMDDVTLSKLAKKALNERK</sequence>
<accession>A0A239YIK0</accession>
<keyword evidence="1" id="KW-0285">Flavoprotein</keyword>
<dbReference type="Pfam" id="PF02770">
    <property type="entry name" value="Acyl-CoA_dh_M"/>
    <property type="match status" value="1"/>
</dbReference>
<reference evidence="6 7" key="1">
    <citation type="submission" date="2017-06" db="EMBL/GenBank/DDBJ databases">
        <authorList>
            <consortium name="Pathogen Informatics"/>
        </authorList>
    </citation>
    <scope>NUCLEOTIDE SEQUENCE [LARGE SCALE GENOMIC DNA]</scope>
    <source>
        <strain evidence="6 7">NCTC13839</strain>
    </source>
</reference>
<dbReference type="SUPFAM" id="SSF47203">
    <property type="entry name" value="Acyl-CoA dehydrogenase C-terminal domain-like"/>
    <property type="match status" value="1"/>
</dbReference>
<evidence type="ECO:0000256" key="2">
    <source>
        <dbReference type="ARBA" id="ARBA00023002"/>
    </source>
</evidence>
<evidence type="ECO:0000259" key="5">
    <source>
        <dbReference type="Pfam" id="PF08028"/>
    </source>
</evidence>
<evidence type="ECO:0000259" key="4">
    <source>
        <dbReference type="Pfam" id="PF02771"/>
    </source>
</evidence>
<keyword evidence="2 6" id="KW-0560">Oxidoreductase</keyword>
<evidence type="ECO:0000313" key="6">
    <source>
        <dbReference type="EMBL" id="SNV58647.1"/>
    </source>
</evidence>
<dbReference type="PANTHER" id="PTHR43884:SF25">
    <property type="entry name" value="ACYL-COA DEHYDROGENASE YDBM-RELATED"/>
    <property type="match status" value="1"/>
</dbReference>
<dbReference type="Gene3D" id="1.10.540.10">
    <property type="entry name" value="Acyl-CoA dehydrogenase/oxidase, N-terminal domain"/>
    <property type="match status" value="1"/>
</dbReference>
<dbReference type="GO" id="GO:0036383">
    <property type="term" value="F:3-hydroxy-9,10-secoandrosta-1,3,5(10)-triene-9,17-dione monooxygenase activity"/>
    <property type="evidence" value="ECO:0007669"/>
    <property type="project" value="UniProtKB-EC"/>
</dbReference>
<dbReference type="GO" id="GO:0050660">
    <property type="term" value="F:flavin adenine dinucleotide binding"/>
    <property type="evidence" value="ECO:0007669"/>
    <property type="project" value="InterPro"/>
</dbReference>
<proteinExistence type="predicted"/>
<dbReference type="InterPro" id="IPR006091">
    <property type="entry name" value="Acyl-CoA_Oxase/DH_mid-dom"/>
</dbReference>
<keyword evidence="7" id="KW-1185">Reference proteome</keyword>
<dbReference type="SUPFAM" id="SSF56645">
    <property type="entry name" value="Acyl-CoA dehydrogenase NM domain-like"/>
    <property type="match status" value="1"/>
</dbReference>
<dbReference type="InterPro" id="IPR037069">
    <property type="entry name" value="AcylCoA_DH/ox_N_sf"/>
</dbReference>
<dbReference type="EMBL" id="LT906462">
    <property type="protein sequence ID" value="SNV58647.1"/>
    <property type="molecule type" value="Genomic_DNA"/>
</dbReference>
<dbReference type="PIRSF" id="PIRSF016578">
    <property type="entry name" value="HsaA"/>
    <property type="match status" value="1"/>
</dbReference>
<name>A0A239YIK0_9STAP</name>
<dbReference type="Pfam" id="PF02771">
    <property type="entry name" value="Acyl-CoA_dh_N"/>
    <property type="match status" value="1"/>
</dbReference>
<dbReference type="InterPro" id="IPR036250">
    <property type="entry name" value="AcylCo_DH-like_C"/>
</dbReference>
<dbReference type="InterPro" id="IPR009100">
    <property type="entry name" value="AcylCoA_DH/oxidase_NM_dom_sf"/>
</dbReference>
<evidence type="ECO:0000256" key="1">
    <source>
        <dbReference type="ARBA" id="ARBA00022630"/>
    </source>
</evidence>
<protein>
    <submittedName>
        <fullName evidence="6">Acyl-CoA dehydrogenase</fullName>
        <ecNumber evidence="6">1.14.14.12</ecNumber>
    </submittedName>
</protein>
<dbReference type="RefSeq" id="WP_188350520.1">
    <property type="nucleotide sequence ID" value="NZ_BMDM01000003.1"/>
</dbReference>
<dbReference type="Pfam" id="PF08028">
    <property type="entry name" value="Acyl-CoA_dh_2"/>
    <property type="match status" value="1"/>
</dbReference>
<dbReference type="CDD" id="cd00567">
    <property type="entry name" value="ACAD"/>
    <property type="match status" value="1"/>
</dbReference>
<evidence type="ECO:0000313" key="7">
    <source>
        <dbReference type="Proteomes" id="UP000242084"/>
    </source>
</evidence>
<dbReference type="Gene3D" id="2.40.110.10">
    <property type="entry name" value="Butyryl-CoA Dehydrogenase, subunit A, domain 2"/>
    <property type="match status" value="1"/>
</dbReference>
<feature type="domain" description="Acyl-CoA oxidase/dehydrogenase middle" evidence="3">
    <location>
        <begin position="126"/>
        <end position="218"/>
    </location>
</feature>
<gene>
    <name evidence="6" type="primary">hsaA</name>
    <name evidence="6" type="ORF">SAMEA4384403_00477</name>
</gene>
<organism evidence="6 7">
    <name type="scientific">Mammaliicoccus stepanovicii</name>
    <dbReference type="NCBI Taxonomy" id="643214"/>
    <lineage>
        <taxon>Bacteria</taxon>
        <taxon>Bacillati</taxon>
        <taxon>Bacillota</taxon>
        <taxon>Bacilli</taxon>
        <taxon>Bacillales</taxon>
        <taxon>Staphylococcaceae</taxon>
        <taxon>Mammaliicoccus</taxon>
    </lineage>
</organism>